<keyword evidence="1" id="KW-0677">Repeat</keyword>
<comment type="caution">
    <text evidence="4">The sequence shown here is derived from an EMBL/GenBank/DDBJ whole genome shotgun (WGS) entry which is preliminary data.</text>
</comment>
<dbReference type="Gene3D" id="3.30.1370.10">
    <property type="entry name" value="K Homology domain, type 1"/>
    <property type="match status" value="3"/>
</dbReference>
<name>A0A8H4PNE2_9HYPO</name>
<gene>
    <name evidence="4" type="ORF">G6O67_008236</name>
</gene>
<dbReference type="PANTHER" id="PTHR10288">
    <property type="entry name" value="KH DOMAIN CONTAINING RNA BINDING PROTEIN"/>
    <property type="match status" value="1"/>
</dbReference>
<organism evidence="4 5">
    <name type="scientific">Ophiocordyceps sinensis</name>
    <dbReference type="NCBI Taxonomy" id="72228"/>
    <lineage>
        <taxon>Eukaryota</taxon>
        <taxon>Fungi</taxon>
        <taxon>Dikarya</taxon>
        <taxon>Ascomycota</taxon>
        <taxon>Pezizomycotina</taxon>
        <taxon>Sordariomycetes</taxon>
        <taxon>Hypocreomycetidae</taxon>
        <taxon>Hypocreales</taxon>
        <taxon>Ophiocordycipitaceae</taxon>
        <taxon>Ophiocordyceps</taxon>
    </lineage>
</organism>
<dbReference type="Pfam" id="PF00013">
    <property type="entry name" value="KH_1"/>
    <property type="match status" value="2"/>
</dbReference>
<dbReference type="EMBL" id="JAAVMX010000009">
    <property type="protein sequence ID" value="KAF4504835.1"/>
    <property type="molecule type" value="Genomic_DNA"/>
</dbReference>
<dbReference type="Proteomes" id="UP000557566">
    <property type="component" value="Unassembled WGS sequence"/>
</dbReference>
<feature type="domain" description="K Homology" evidence="3">
    <location>
        <begin position="60"/>
        <end position="168"/>
    </location>
</feature>
<reference evidence="4 5" key="1">
    <citation type="journal article" date="2020" name="Genome Biol. Evol.">
        <title>A new high-quality draft genome assembly of the Chinese cordyceps Ophiocordyceps sinensis.</title>
        <authorList>
            <person name="Shu R."/>
            <person name="Zhang J."/>
            <person name="Meng Q."/>
            <person name="Zhang H."/>
            <person name="Zhou G."/>
            <person name="Li M."/>
            <person name="Wu P."/>
            <person name="Zhao Y."/>
            <person name="Chen C."/>
            <person name="Qin Q."/>
        </authorList>
    </citation>
    <scope>NUCLEOTIDE SEQUENCE [LARGE SCALE GENOMIC DNA]</scope>
    <source>
        <strain evidence="4 5">IOZ07</strain>
    </source>
</reference>
<dbReference type="CDD" id="cd02394">
    <property type="entry name" value="KH-I_Vigilin_rpt6"/>
    <property type="match status" value="1"/>
</dbReference>
<dbReference type="InterPro" id="IPR004088">
    <property type="entry name" value="KH_dom_type_1"/>
</dbReference>
<evidence type="ECO:0000313" key="4">
    <source>
        <dbReference type="EMBL" id="KAF4504835.1"/>
    </source>
</evidence>
<dbReference type="GO" id="GO:0003723">
    <property type="term" value="F:RNA binding"/>
    <property type="evidence" value="ECO:0007669"/>
    <property type="project" value="UniProtKB-UniRule"/>
</dbReference>
<dbReference type="SUPFAM" id="SSF54791">
    <property type="entry name" value="Eukaryotic type KH-domain (KH-domain type I)"/>
    <property type="match status" value="2"/>
</dbReference>
<dbReference type="InterPro" id="IPR004087">
    <property type="entry name" value="KH_dom"/>
</dbReference>
<evidence type="ECO:0000313" key="5">
    <source>
        <dbReference type="Proteomes" id="UP000557566"/>
    </source>
</evidence>
<protein>
    <recommendedName>
        <fullName evidence="3">K Homology domain-containing protein</fullName>
    </recommendedName>
</protein>
<dbReference type="PROSITE" id="PS50084">
    <property type="entry name" value="KH_TYPE_1"/>
    <property type="match status" value="2"/>
</dbReference>
<keyword evidence="5" id="KW-1185">Reference proteome</keyword>
<dbReference type="SMART" id="SM00322">
    <property type="entry name" value="KH"/>
    <property type="match status" value="3"/>
</dbReference>
<keyword evidence="2" id="KW-0694">RNA-binding</keyword>
<dbReference type="AlphaFoldDB" id="A0A8H4PNE2"/>
<proteinExistence type="predicted"/>
<feature type="domain" description="K Homology" evidence="3">
    <location>
        <begin position="173"/>
        <end position="242"/>
    </location>
</feature>
<sequence>MDNHRSLIGRGGDIKRQMESKFTVSIDVPRQGDGNTGVKVTGRPEKVAEAKEHILDIVKQQQGETMQVPRSVHHAVSNNGQIFRQLRNGHQVTVDHAGQKVPAKSDSTTRANDGALPLITDDADAAADAHSWKVVKTTSGEQGDIAWVLRGTPENVAKAKEMIEKAMEQAQKNNSTGYLVLPDPKTYRHVIGPNGSKVNSIRLQSGCRIQVPRDQAKDEAIEIVGSEDGVEKAKVLVLAAVQEALDKARE</sequence>
<dbReference type="OrthoDB" id="10027144at2759"/>
<dbReference type="InterPro" id="IPR036612">
    <property type="entry name" value="KH_dom_type_1_sf"/>
</dbReference>
<evidence type="ECO:0000256" key="2">
    <source>
        <dbReference type="PROSITE-ProRule" id="PRU00117"/>
    </source>
</evidence>
<evidence type="ECO:0000259" key="3">
    <source>
        <dbReference type="SMART" id="SM00322"/>
    </source>
</evidence>
<accession>A0A8H4PNE2</accession>
<feature type="domain" description="K Homology" evidence="3">
    <location>
        <begin position="2"/>
        <end position="59"/>
    </location>
</feature>
<evidence type="ECO:0000256" key="1">
    <source>
        <dbReference type="ARBA" id="ARBA00022737"/>
    </source>
</evidence>